<dbReference type="PANTHER" id="PTHR39608:SF1">
    <property type="entry name" value="INTEGRAL MEMBRANE PROTEIN (AFU_ORTHOLOGUE AFUA_5G08640)"/>
    <property type="match status" value="1"/>
</dbReference>
<feature type="transmembrane region" description="Helical" evidence="1">
    <location>
        <begin position="12"/>
        <end position="34"/>
    </location>
</feature>
<organism evidence="2 3">
    <name type="scientific">Trichocladium antarcticum</name>
    <dbReference type="NCBI Taxonomy" id="1450529"/>
    <lineage>
        <taxon>Eukaryota</taxon>
        <taxon>Fungi</taxon>
        <taxon>Dikarya</taxon>
        <taxon>Ascomycota</taxon>
        <taxon>Pezizomycotina</taxon>
        <taxon>Sordariomycetes</taxon>
        <taxon>Sordariomycetidae</taxon>
        <taxon>Sordariales</taxon>
        <taxon>Chaetomiaceae</taxon>
        <taxon>Trichocladium</taxon>
    </lineage>
</organism>
<name>A0AAN6UBG3_9PEZI</name>
<feature type="transmembrane region" description="Helical" evidence="1">
    <location>
        <begin position="46"/>
        <end position="65"/>
    </location>
</feature>
<dbReference type="AlphaFoldDB" id="A0AAN6UBG3"/>
<reference evidence="2" key="1">
    <citation type="journal article" date="2023" name="Mol. Phylogenet. Evol.">
        <title>Genome-scale phylogeny and comparative genomics of the fungal order Sordariales.</title>
        <authorList>
            <person name="Hensen N."/>
            <person name="Bonometti L."/>
            <person name="Westerberg I."/>
            <person name="Brannstrom I.O."/>
            <person name="Guillou S."/>
            <person name="Cros-Aarteil S."/>
            <person name="Calhoun S."/>
            <person name="Haridas S."/>
            <person name="Kuo A."/>
            <person name="Mondo S."/>
            <person name="Pangilinan J."/>
            <person name="Riley R."/>
            <person name="LaButti K."/>
            <person name="Andreopoulos B."/>
            <person name="Lipzen A."/>
            <person name="Chen C."/>
            <person name="Yan M."/>
            <person name="Daum C."/>
            <person name="Ng V."/>
            <person name="Clum A."/>
            <person name="Steindorff A."/>
            <person name="Ohm R.A."/>
            <person name="Martin F."/>
            <person name="Silar P."/>
            <person name="Natvig D.O."/>
            <person name="Lalanne C."/>
            <person name="Gautier V."/>
            <person name="Ament-Velasquez S.L."/>
            <person name="Kruys A."/>
            <person name="Hutchinson M.I."/>
            <person name="Powell A.J."/>
            <person name="Barry K."/>
            <person name="Miller A.N."/>
            <person name="Grigoriev I.V."/>
            <person name="Debuchy R."/>
            <person name="Gladieux P."/>
            <person name="Hiltunen Thoren M."/>
            <person name="Johannesson H."/>
        </authorList>
    </citation>
    <scope>NUCLEOTIDE SEQUENCE</scope>
    <source>
        <strain evidence="2">CBS 123565</strain>
    </source>
</reference>
<accession>A0AAN6UBG3</accession>
<proteinExistence type="predicted"/>
<dbReference type="Proteomes" id="UP001304895">
    <property type="component" value="Unassembled WGS sequence"/>
</dbReference>
<evidence type="ECO:0000313" key="2">
    <source>
        <dbReference type="EMBL" id="KAK4129947.1"/>
    </source>
</evidence>
<evidence type="ECO:0008006" key="4">
    <source>
        <dbReference type="Google" id="ProtNLM"/>
    </source>
</evidence>
<feature type="transmembrane region" description="Helical" evidence="1">
    <location>
        <begin position="71"/>
        <end position="90"/>
    </location>
</feature>
<feature type="transmembrane region" description="Helical" evidence="1">
    <location>
        <begin position="133"/>
        <end position="154"/>
    </location>
</feature>
<keyword evidence="1" id="KW-0472">Membrane</keyword>
<sequence>MGTVSRVLSVLLRLGELACGAIVLGILGRFFYLAGDAGIVDPDGRLIYTTVIASLTIIDAIVFMPPFAYSFWSFPIDFILFLAWLVAFCLGETLTRITTCTSDWFVTYWGFYWGRWYRVASPGVDVGRTGCAAWRTVLAFSFVALGLFLLSGFLRKQPS</sequence>
<keyword evidence="1" id="KW-1133">Transmembrane helix</keyword>
<dbReference type="EMBL" id="MU853446">
    <property type="protein sequence ID" value="KAK4129947.1"/>
    <property type="molecule type" value="Genomic_DNA"/>
</dbReference>
<gene>
    <name evidence="2" type="ORF">BT67DRAFT_452772</name>
</gene>
<evidence type="ECO:0000256" key="1">
    <source>
        <dbReference type="SAM" id="Phobius"/>
    </source>
</evidence>
<reference evidence="2" key="2">
    <citation type="submission" date="2023-05" db="EMBL/GenBank/DDBJ databases">
        <authorList>
            <consortium name="Lawrence Berkeley National Laboratory"/>
            <person name="Steindorff A."/>
            <person name="Hensen N."/>
            <person name="Bonometti L."/>
            <person name="Westerberg I."/>
            <person name="Brannstrom I.O."/>
            <person name="Guillou S."/>
            <person name="Cros-Aarteil S."/>
            <person name="Calhoun S."/>
            <person name="Haridas S."/>
            <person name="Kuo A."/>
            <person name="Mondo S."/>
            <person name="Pangilinan J."/>
            <person name="Riley R."/>
            <person name="Labutti K."/>
            <person name="Andreopoulos B."/>
            <person name="Lipzen A."/>
            <person name="Chen C."/>
            <person name="Yanf M."/>
            <person name="Daum C."/>
            <person name="Ng V."/>
            <person name="Clum A."/>
            <person name="Ohm R."/>
            <person name="Martin F."/>
            <person name="Silar P."/>
            <person name="Natvig D."/>
            <person name="Lalanne C."/>
            <person name="Gautier V."/>
            <person name="Ament-Velasquez S.L."/>
            <person name="Kruys A."/>
            <person name="Hutchinson M.I."/>
            <person name="Powell A.J."/>
            <person name="Barry K."/>
            <person name="Miller A.N."/>
            <person name="Grigoriev I.V."/>
            <person name="Debuchy R."/>
            <person name="Gladieux P."/>
            <person name="Thoren M.H."/>
            <person name="Johannesson H."/>
        </authorList>
    </citation>
    <scope>NUCLEOTIDE SEQUENCE</scope>
    <source>
        <strain evidence="2">CBS 123565</strain>
    </source>
</reference>
<keyword evidence="1" id="KW-0812">Transmembrane</keyword>
<protein>
    <recommendedName>
        <fullName evidence="4">MARVEL domain-containing protein</fullName>
    </recommendedName>
</protein>
<dbReference type="PANTHER" id="PTHR39608">
    <property type="entry name" value="INTEGRAL MEMBRANE PROTEIN (AFU_ORTHOLOGUE AFUA_5G08640)"/>
    <property type="match status" value="1"/>
</dbReference>
<comment type="caution">
    <text evidence="2">The sequence shown here is derived from an EMBL/GenBank/DDBJ whole genome shotgun (WGS) entry which is preliminary data.</text>
</comment>
<evidence type="ECO:0000313" key="3">
    <source>
        <dbReference type="Proteomes" id="UP001304895"/>
    </source>
</evidence>
<keyword evidence="3" id="KW-1185">Reference proteome</keyword>